<dbReference type="Pfam" id="PF09937">
    <property type="entry name" value="DUF2169"/>
    <property type="match status" value="1"/>
</dbReference>
<evidence type="ECO:0000259" key="2">
    <source>
        <dbReference type="Pfam" id="PF09937"/>
    </source>
</evidence>
<evidence type="ECO:0000256" key="1">
    <source>
        <dbReference type="SAM" id="MobiDB-lite"/>
    </source>
</evidence>
<feature type="compositionally biased region" description="Acidic residues" evidence="1">
    <location>
        <begin position="220"/>
        <end position="231"/>
    </location>
</feature>
<feature type="non-terminal residue" evidence="3">
    <location>
        <position position="343"/>
    </location>
</feature>
<organism evidence="3 4">
    <name type="scientific">Candidatus Electrothrix aarhusensis</name>
    <dbReference type="NCBI Taxonomy" id="1859131"/>
    <lineage>
        <taxon>Bacteria</taxon>
        <taxon>Pseudomonadati</taxon>
        <taxon>Thermodesulfobacteriota</taxon>
        <taxon>Desulfobulbia</taxon>
        <taxon>Desulfobulbales</taxon>
        <taxon>Desulfobulbaceae</taxon>
        <taxon>Candidatus Electrothrix</taxon>
    </lineage>
</organism>
<proteinExistence type="predicted"/>
<accession>A0A444J030</accession>
<protein>
    <recommendedName>
        <fullName evidence="2">DUF2169 domain-containing protein</fullName>
    </recommendedName>
</protein>
<reference evidence="3 4" key="1">
    <citation type="submission" date="2017-01" db="EMBL/GenBank/DDBJ databases">
        <title>The cable genome- insights into the physiology and evolution of filamentous bacteria capable of sulfide oxidation via long distance electron transfer.</title>
        <authorList>
            <person name="Schreiber L."/>
            <person name="Bjerg J.T."/>
            <person name="Boggild A."/>
            <person name="Van De Vossenberg J."/>
            <person name="Meysman F."/>
            <person name="Nielsen L.P."/>
            <person name="Schramm A."/>
            <person name="Kjeldsen K.U."/>
        </authorList>
    </citation>
    <scope>NUCLEOTIDE SEQUENCE [LARGE SCALE GENOMIC DNA]</scope>
    <source>
        <strain evidence="3">MCF</strain>
    </source>
</reference>
<evidence type="ECO:0000313" key="4">
    <source>
        <dbReference type="Proteomes" id="UP000287853"/>
    </source>
</evidence>
<name>A0A444J030_9BACT</name>
<evidence type="ECO:0000313" key="3">
    <source>
        <dbReference type="EMBL" id="RWX46511.1"/>
    </source>
</evidence>
<dbReference type="EMBL" id="MTKO01000061">
    <property type="protein sequence ID" value="RWX46511.1"/>
    <property type="molecule type" value="Genomic_DNA"/>
</dbReference>
<comment type="caution">
    <text evidence="3">The sequence shown here is derived from an EMBL/GenBank/DDBJ whole genome shotgun (WGS) entry which is preliminary data.</text>
</comment>
<feature type="region of interest" description="Disordered" evidence="1">
    <location>
        <begin position="220"/>
        <end position="248"/>
    </location>
</feature>
<keyword evidence="4" id="KW-1185">Reference proteome</keyword>
<feature type="domain" description="DUF2169" evidence="2">
    <location>
        <begin position="1"/>
        <end position="174"/>
    </location>
</feature>
<sequence length="343" mass="37364">MKLGWEQSFGGASGYDNSAGRGMVPVRCLDGRNRKPLPNIQHPDKLIGFSSEQQRPVGLGPEGLDWPSRRALVGSLDKNWLARRWPEPPVNASPKLFHLAPPDQRFPSFLQGDEPVLLHNMHPERSRIASQLPGRRCRCFLGNHSAENTFVEMQCRLDTLWLFPGHEIGILIWRASLTGLPEWETDAYYLAASLEQLAEPPEKARTCYASIIGLSDAAAEEIPVDESEPEPDSLSKADETATVDTQDTAPKFDPVAAAIAKKTAAAKAKLTPLLAAFGISADELLGQSAAVQTGKGAKPLTPARLAQRSAHLHKKLDSMLLKTGLTPKDLQPDTIIAQARKPG</sequence>
<dbReference type="AlphaFoldDB" id="A0A444J030"/>
<dbReference type="Proteomes" id="UP000287853">
    <property type="component" value="Unassembled WGS sequence"/>
</dbReference>
<gene>
    <name evidence="3" type="ORF">H206_03834</name>
</gene>
<dbReference type="InterPro" id="IPR018683">
    <property type="entry name" value="DUF2169"/>
</dbReference>